<proteinExistence type="predicted"/>
<evidence type="ECO:0000256" key="1">
    <source>
        <dbReference type="SAM" id="Coils"/>
    </source>
</evidence>
<name>A0A8J8P1R0_HALGN</name>
<evidence type="ECO:0000313" key="4">
    <source>
        <dbReference type="Proteomes" id="UP000785679"/>
    </source>
</evidence>
<dbReference type="AlphaFoldDB" id="A0A8J8P1R0"/>
<keyword evidence="4" id="KW-1185">Reference proteome</keyword>
<evidence type="ECO:0000256" key="2">
    <source>
        <dbReference type="SAM" id="MobiDB-lite"/>
    </source>
</evidence>
<feature type="region of interest" description="Disordered" evidence="2">
    <location>
        <begin position="1"/>
        <end position="23"/>
    </location>
</feature>
<accession>A0A8J8P1R0</accession>
<dbReference type="Proteomes" id="UP000785679">
    <property type="component" value="Unassembled WGS sequence"/>
</dbReference>
<organism evidence="3 4">
    <name type="scientific">Halteria grandinella</name>
    <dbReference type="NCBI Taxonomy" id="5974"/>
    <lineage>
        <taxon>Eukaryota</taxon>
        <taxon>Sar</taxon>
        <taxon>Alveolata</taxon>
        <taxon>Ciliophora</taxon>
        <taxon>Intramacronucleata</taxon>
        <taxon>Spirotrichea</taxon>
        <taxon>Stichotrichia</taxon>
        <taxon>Sporadotrichida</taxon>
        <taxon>Halteriidae</taxon>
        <taxon>Halteria</taxon>
    </lineage>
</organism>
<protein>
    <submittedName>
        <fullName evidence="3">Uncharacterized protein</fullName>
    </submittedName>
</protein>
<sequence length="160" mass="19512">MSSEENERYKQHKRKLKDLQDSRRNMRVDMRPKVVAKIMSKELFLFLFALLAAAGMPLYFYKVHGLREQMTEKEYQKVLDKQDREEEQRKVQKQQSIQYAQGIARGRGVDLVKRTDEKLRERYSEEEIKREIERAERELEREALYNERVDRQSTRRTREL</sequence>
<keyword evidence="1" id="KW-0175">Coiled coil</keyword>
<feature type="coiled-coil region" evidence="1">
    <location>
        <begin position="125"/>
        <end position="152"/>
    </location>
</feature>
<comment type="caution">
    <text evidence="3">The sequence shown here is derived from an EMBL/GenBank/DDBJ whole genome shotgun (WGS) entry which is preliminary data.</text>
</comment>
<dbReference type="EMBL" id="RRYP01003038">
    <property type="protein sequence ID" value="TNV84204.1"/>
    <property type="molecule type" value="Genomic_DNA"/>
</dbReference>
<evidence type="ECO:0000313" key="3">
    <source>
        <dbReference type="EMBL" id="TNV84204.1"/>
    </source>
</evidence>
<gene>
    <name evidence="3" type="ORF">FGO68_gene3399</name>
</gene>
<reference evidence="3" key="1">
    <citation type="submission" date="2019-06" db="EMBL/GenBank/DDBJ databases">
        <authorList>
            <person name="Zheng W."/>
        </authorList>
    </citation>
    <scope>NUCLEOTIDE SEQUENCE</scope>
    <source>
        <strain evidence="3">QDHG01</strain>
    </source>
</reference>